<dbReference type="EMBL" id="JAZHXI010000002">
    <property type="protein sequence ID" value="KAL2074859.1"/>
    <property type="molecule type" value="Genomic_DNA"/>
</dbReference>
<feature type="compositionally biased region" description="Basic and acidic residues" evidence="2">
    <location>
        <begin position="1"/>
        <end position="14"/>
    </location>
</feature>
<comment type="caution">
    <text evidence="3">The sequence shown here is derived from an EMBL/GenBank/DDBJ whole genome shotgun (WGS) entry which is preliminary data.</text>
</comment>
<accession>A0ABR4CY87</accession>
<evidence type="ECO:0000313" key="3">
    <source>
        <dbReference type="EMBL" id="KAL2074859.1"/>
    </source>
</evidence>
<dbReference type="Proteomes" id="UP001595075">
    <property type="component" value="Unassembled WGS sequence"/>
</dbReference>
<reference evidence="3 4" key="1">
    <citation type="journal article" date="2024" name="Commun. Biol.">
        <title>Comparative genomic analysis of thermophilic fungi reveals convergent evolutionary adaptations and gene losses.</title>
        <authorList>
            <person name="Steindorff A.S."/>
            <person name="Aguilar-Pontes M.V."/>
            <person name="Robinson A.J."/>
            <person name="Andreopoulos B."/>
            <person name="LaButti K."/>
            <person name="Kuo A."/>
            <person name="Mondo S."/>
            <person name="Riley R."/>
            <person name="Otillar R."/>
            <person name="Haridas S."/>
            <person name="Lipzen A."/>
            <person name="Grimwood J."/>
            <person name="Schmutz J."/>
            <person name="Clum A."/>
            <person name="Reid I.D."/>
            <person name="Moisan M.C."/>
            <person name="Butler G."/>
            <person name="Nguyen T.T.M."/>
            <person name="Dewar K."/>
            <person name="Conant G."/>
            <person name="Drula E."/>
            <person name="Henrissat B."/>
            <person name="Hansel C."/>
            <person name="Singer S."/>
            <person name="Hutchinson M.I."/>
            <person name="de Vries R.P."/>
            <person name="Natvig D.O."/>
            <person name="Powell A.J."/>
            <person name="Tsang A."/>
            <person name="Grigoriev I.V."/>
        </authorList>
    </citation>
    <scope>NUCLEOTIDE SEQUENCE [LARGE SCALE GENOMIC DNA]</scope>
    <source>
        <strain evidence="3 4">CBS 494.80</strain>
    </source>
</reference>
<feature type="region of interest" description="Disordered" evidence="2">
    <location>
        <begin position="170"/>
        <end position="204"/>
    </location>
</feature>
<gene>
    <name evidence="3" type="ORF">VTL71DRAFT_8638</name>
</gene>
<evidence type="ECO:0000256" key="1">
    <source>
        <dbReference type="SAM" id="Coils"/>
    </source>
</evidence>
<feature type="compositionally biased region" description="Basic and acidic residues" evidence="2">
    <location>
        <begin position="56"/>
        <end position="68"/>
    </location>
</feature>
<keyword evidence="4" id="KW-1185">Reference proteome</keyword>
<protein>
    <submittedName>
        <fullName evidence="3">Uncharacterized protein</fullName>
    </submittedName>
</protein>
<feature type="region of interest" description="Disordered" evidence="2">
    <location>
        <begin position="1"/>
        <end position="110"/>
    </location>
</feature>
<feature type="compositionally biased region" description="Polar residues" evidence="2">
    <location>
        <begin position="640"/>
        <end position="649"/>
    </location>
</feature>
<proteinExistence type="predicted"/>
<feature type="region of interest" description="Disordered" evidence="2">
    <location>
        <begin position="636"/>
        <end position="655"/>
    </location>
</feature>
<evidence type="ECO:0000313" key="4">
    <source>
        <dbReference type="Proteomes" id="UP001595075"/>
    </source>
</evidence>
<feature type="coiled-coil region" evidence="1">
    <location>
        <begin position="344"/>
        <end position="371"/>
    </location>
</feature>
<sequence length="676" mass="75945">MVDKMTDLEERRPLEVNTPPDLPLQDNLVDIMGSDSDGSSFLDDDTADLLPSAWVGKEKEKKPHPDYKPRKRGRTTEAPPPANSTQPAANRKLSLKQDAKKTTSSSSLDVTMSSLSIRSIEAKSPVELTQSTVSVSRLEVPISLVRPPRSTIEILQEQIKTLKHEIEKKNRDVKSANQRAAASEKARLQAEDERRDTLSEMESKSQILERALQTSAKSSAVTRELQSERNDIEGQCHKATSELKKLRERHEVTVKWLAESGKKLSIANEDLNNANSRLNTIAIEKGGLDLTIGRLERAAVAYRSEQTRLRQTLIEEQSRSTALQSQSNDLHSRIDTASTLHLSNRSAVIELRSAQRANEEHKRNYDTAIRTMDRQKLMRKEFDSSKVEIESRDLSIKHLQKERDALNTTQTLLEPLVKIRVDIRLRNLEFARESALNIPTSELDRATILSGNVAAHRANDAVDAAIFKAGLVPEDRMEETTTVFKKLYILEPEVYPTIWHTRIKRVLDCRATIMTVKSVAGSGDCKDLILEHNCLDLELSKMYDGMFIKDQFENDPTVEERLLRLEMLTEEIVDIKRSKGRRRGKYRTEVSYPLNFEITNFDTAFWTPSSSAQGTGKTNAESWVAGSDSGWGEANVDSGKVTNGSSTVAGVSGWGEATVDPWRPMNNRLGKATDSW</sequence>
<name>A0ABR4CY87_9HELO</name>
<keyword evidence="1" id="KW-0175">Coiled coil</keyword>
<feature type="compositionally biased region" description="Basic and acidic residues" evidence="2">
    <location>
        <begin position="182"/>
        <end position="203"/>
    </location>
</feature>
<evidence type="ECO:0000256" key="2">
    <source>
        <dbReference type="SAM" id="MobiDB-lite"/>
    </source>
</evidence>
<organism evidence="3 4">
    <name type="scientific">Oculimacula yallundae</name>
    <dbReference type="NCBI Taxonomy" id="86028"/>
    <lineage>
        <taxon>Eukaryota</taxon>
        <taxon>Fungi</taxon>
        <taxon>Dikarya</taxon>
        <taxon>Ascomycota</taxon>
        <taxon>Pezizomycotina</taxon>
        <taxon>Leotiomycetes</taxon>
        <taxon>Helotiales</taxon>
        <taxon>Ploettnerulaceae</taxon>
        <taxon>Oculimacula</taxon>
    </lineage>
</organism>